<dbReference type="HAMAP" id="MF_00445">
    <property type="entry name" value="NDH1_NuoN_1"/>
    <property type="match status" value="1"/>
</dbReference>
<feature type="transmembrane region" description="Helical" evidence="5">
    <location>
        <begin position="476"/>
        <end position="501"/>
    </location>
</feature>
<feature type="transmembrane region" description="Helical" evidence="5">
    <location>
        <begin position="309"/>
        <end position="330"/>
    </location>
</feature>
<feature type="transmembrane region" description="Helical" evidence="5">
    <location>
        <begin position="104"/>
        <end position="122"/>
    </location>
</feature>
<evidence type="ECO:0000256" key="1">
    <source>
        <dbReference type="ARBA" id="ARBA00004127"/>
    </source>
</evidence>
<name>A0ABN3XBD7_9ACTN</name>
<keyword evidence="2 5" id="KW-0812">Transmembrane</keyword>
<dbReference type="InterPro" id="IPR001750">
    <property type="entry name" value="ND/Mrp_TM"/>
</dbReference>
<feature type="transmembrane region" description="Helical" evidence="5">
    <location>
        <begin position="272"/>
        <end position="297"/>
    </location>
</feature>
<keyword evidence="3 5" id="KW-1133">Transmembrane helix</keyword>
<keyword evidence="4 5" id="KW-0472">Membrane</keyword>
<dbReference type="NCBIfam" id="NF004441">
    <property type="entry name" value="PRK05777.1-4"/>
    <property type="match status" value="1"/>
</dbReference>
<keyword evidence="5" id="KW-1278">Translocase</keyword>
<evidence type="ECO:0000313" key="9">
    <source>
        <dbReference type="Proteomes" id="UP001500403"/>
    </source>
</evidence>
<dbReference type="Proteomes" id="UP001500403">
    <property type="component" value="Unassembled WGS sequence"/>
</dbReference>
<evidence type="ECO:0000256" key="5">
    <source>
        <dbReference type="HAMAP-Rule" id="MF_00445"/>
    </source>
</evidence>
<keyword evidence="5" id="KW-0874">Quinone</keyword>
<keyword evidence="5" id="KW-1003">Cell membrane</keyword>
<feature type="transmembrane region" description="Helical" evidence="5">
    <location>
        <begin position="164"/>
        <end position="181"/>
    </location>
</feature>
<protein>
    <recommendedName>
        <fullName evidence="5">NADH-quinone oxidoreductase subunit N</fullName>
        <ecNumber evidence="5">7.1.1.-</ecNumber>
    </recommendedName>
    <alternativeName>
        <fullName evidence="5">NADH dehydrogenase I subunit N</fullName>
    </alternativeName>
    <alternativeName>
        <fullName evidence="5">NDH-1 subunit N</fullName>
    </alternativeName>
</protein>
<evidence type="ECO:0000256" key="6">
    <source>
        <dbReference type="RuleBase" id="RU000320"/>
    </source>
</evidence>
<comment type="function">
    <text evidence="5">NDH-1 shuttles electrons from NADH, via FMN and iron-sulfur (Fe-S) centers, to quinones in the respiratory chain. The immediate electron acceptor for the enzyme in this species is believed to be a menaquinone. Couples the redox reaction to proton translocation (for every two electrons transferred, four hydrogen ions are translocated across the cytoplasmic membrane), and thus conserves the redox energy in a proton gradient.</text>
</comment>
<feature type="transmembrane region" description="Helical" evidence="5">
    <location>
        <begin position="62"/>
        <end position="84"/>
    </location>
</feature>
<dbReference type="InterPro" id="IPR010096">
    <property type="entry name" value="NADH-Q_OxRdtase_suN/2"/>
</dbReference>
<accession>A0ABN3XBD7</accession>
<comment type="subunit">
    <text evidence="5">NDH-1 is composed of 14 different subunits. Subunits NuoA, H, J, K, L, M, N constitute the membrane sector of the complex.</text>
</comment>
<evidence type="ECO:0000313" key="8">
    <source>
        <dbReference type="EMBL" id="GAA2947004.1"/>
    </source>
</evidence>
<comment type="similarity">
    <text evidence="5">Belongs to the complex I subunit 2 family.</text>
</comment>
<sequence length="551" mass="57008">MSASAVHGLWTTVAAPAAEGGFTAPHIEYAQLSPALIVVGAAVLGVLAEAFVPRKARYYAQLFLSVVALAAAFAAVVALAAGGYGTTKAQIAAEGAIAVDGPALFLQGTILLASMVAVFTFAERRLDPDAHGNRVDSFAAQAASVPGSDSEKAAVRAGFTTTEVFPLALFAIAGMLVFPAANDLLTLFVALEVFSLPLYLLCAVARRKRLLSQEAAVKYFLLGSFSSAFLLFGIALMYGYAGSLSYARIASVVDGTVKQIDPALADTMGNDVLLLIGAAMILMGLLFKVGAVPFHMWTPDVYQGAPTPVTGFMAAATKVAAFGALLRLLYVVLPGLRWDWRPVMWGIAIVTMLGGAIVAITQTDIKRLLAYSSIAHAGFILAGVIATTGEGVSAVLFYLLAYSFTTIGAFAVVTLVRDAGGEATHLSKWAGLGRRSPLVAAVFAVFLLAFAGIPLTSGFSGKFAVFKAAAEGGAGVLVVVGVVSSAIAAFFYIRVIVLMFFSEPKADGPTVAVPSPLTMVAIGTGVVVTLVLGLAPQYFLDLAGQAGVFVR</sequence>
<feature type="domain" description="NADH:quinone oxidoreductase/Mrp antiporter transmembrane" evidence="7">
    <location>
        <begin position="181"/>
        <end position="487"/>
    </location>
</feature>
<dbReference type="EC" id="7.1.1.-" evidence="5"/>
<comment type="subcellular location">
    <subcellularLocation>
        <location evidence="5">Cell membrane</location>
        <topology evidence="5">Multi-pass membrane protein</topology>
    </subcellularLocation>
    <subcellularLocation>
        <location evidence="1">Endomembrane system</location>
        <topology evidence="1">Multi-pass membrane protein</topology>
    </subcellularLocation>
    <subcellularLocation>
        <location evidence="6">Membrane</location>
        <topology evidence="6">Multi-pass membrane protein</topology>
    </subcellularLocation>
</comment>
<evidence type="ECO:0000256" key="2">
    <source>
        <dbReference type="ARBA" id="ARBA00022692"/>
    </source>
</evidence>
<organism evidence="8 9">
    <name type="scientific">Streptomyces enissocaesilis</name>
    <dbReference type="NCBI Taxonomy" id="332589"/>
    <lineage>
        <taxon>Bacteria</taxon>
        <taxon>Bacillati</taxon>
        <taxon>Actinomycetota</taxon>
        <taxon>Actinomycetes</taxon>
        <taxon>Kitasatosporales</taxon>
        <taxon>Streptomycetaceae</taxon>
        <taxon>Streptomyces</taxon>
        <taxon>Streptomyces rochei group</taxon>
    </lineage>
</organism>
<feature type="transmembrane region" description="Helical" evidence="5">
    <location>
        <begin position="513"/>
        <end position="535"/>
    </location>
</feature>
<evidence type="ECO:0000256" key="4">
    <source>
        <dbReference type="ARBA" id="ARBA00023136"/>
    </source>
</evidence>
<keyword evidence="5" id="KW-0813">Transport</keyword>
<evidence type="ECO:0000259" key="7">
    <source>
        <dbReference type="Pfam" id="PF00361"/>
    </source>
</evidence>
<dbReference type="EMBL" id="BAAAUD010000036">
    <property type="protein sequence ID" value="GAA2947004.1"/>
    <property type="molecule type" value="Genomic_DNA"/>
</dbReference>
<dbReference type="NCBIfam" id="TIGR01770">
    <property type="entry name" value="NDH_I_N"/>
    <property type="match status" value="1"/>
</dbReference>
<keyword evidence="5" id="KW-0520">NAD</keyword>
<comment type="caution">
    <text evidence="8">The sequence shown here is derived from an EMBL/GenBank/DDBJ whole genome shotgun (WGS) entry which is preliminary data.</text>
</comment>
<feature type="transmembrane region" description="Helical" evidence="5">
    <location>
        <begin position="342"/>
        <end position="361"/>
    </location>
</feature>
<evidence type="ECO:0000256" key="3">
    <source>
        <dbReference type="ARBA" id="ARBA00022989"/>
    </source>
</evidence>
<keyword evidence="9" id="KW-1185">Reference proteome</keyword>
<feature type="transmembrane region" description="Helical" evidence="5">
    <location>
        <begin position="368"/>
        <end position="389"/>
    </location>
</feature>
<feature type="transmembrane region" description="Helical" evidence="5">
    <location>
        <begin position="30"/>
        <end position="50"/>
    </location>
</feature>
<reference evidence="8 9" key="1">
    <citation type="journal article" date="2019" name="Int. J. Syst. Evol. Microbiol.">
        <title>The Global Catalogue of Microorganisms (GCM) 10K type strain sequencing project: providing services to taxonomists for standard genome sequencing and annotation.</title>
        <authorList>
            <consortium name="The Broad Institute Genomics Platform"/>
            <consortium name="The Broad Institute Genome Sequencing Center for Infectious Disease"/>
            <person name="Wu L."/>
            <person name="Ma J."/>
        </authorList>
    </citation>
    <scope>NUCLEOTIDE SEQUENCE [LARGE SCALE GENOMIC DNA]</scope>
    <source>
        <strain evidence="8 9">JCM 9088</strain>
    </source>
</reference>
<dbReference type="RefSeq" id="WP_344496170.1">
    <property type="nucleotide sequence ID" value="NZ_BAAAUD010000036.1"/>
</dbReference>
<feature type="transmembrane region" description="Helical" evidence="5">
    <location>
        <begin position="395"/>
        <end position="416"/>
    </location>
</feature>
<dbReference type="PANTHER" id="PTHR22773">
    <property type="entry name" value="NADH DEHYDROGENASE"/>
    <property type="match status" value="1"/>
</dbReference>
<gene>
    <name evidence="5 8" type="primary">nuoN</name>
    <name evidence="8" type="ORF">GCM10010446_35290</name>
</gene>
<feature type="transmembrane region" description="Helical" evidence="5">
    <location>
        <begin position="437"/>
        <end position="456"/>
    </location>
</feature>
<proteinExistence type="inferred from homology"/>
<feature type="transmembrane region" description="Helical" evidence="5">
    <location>
        <begin position="187"/>
        <end position="205"/>
    </location>
</feature>
<feature type="transmembrane region" description="Helical" evidence="5">
    <location>
        <begin position="217"/>
        <end position="241"/>
    </location>
</feature>
<comment type="catalytic activity">
    <reaction evidence="5">
        <text>a quinone + NADH + 5 H(+)(in) = a quinol + NAD(+) + 4 H(+)(out)</text>
        <dbReference type="Rhea" id="RHEA:57888"/>
        <dbReference type="ChEBI" id="CHEBI:15378"/>
        <dbReference type="ChEBI" id="CHEBI:24646"/>
        <dbReference type="ChEBI" id="CHEBI:57540"/>
        <dbReference type="ChEBI" id="CHEBI:57945"/>
        <dbReference type="ChEBI" id="CHEBI:132124"/>
    </reaction>
</comment>
<dbReference type="Pfam" id="PF00361">
    <property type="entry name" value="Proton_antipo_M"/>
    <property type="match status" value="1"/>
</dbReference>